<proteinExistence type="predicted"/>
<name>A0A1V1H7S7_9ORYZ</name>
<accession>A0A1V1H7S7</accession>
<organism evidence="1">
    <name type="scientific">Oryza alta</name>
    <dbReference type="NCBI Taxonomy" id="52545"/>
    <lineage>
        <taxon>Eukaryota</taxon>
        <taxon>Viridiplantae</taxon>
        <taxon>Streptophyta</taxon>
        <taxon>Embryophyta</taxon>
        <taxon>Tracheophyta</taxon>
        <taxon>Spermatophyta</taxon>
        <taxon>Magnoliopsida</taxon>
        <taxon>Liliopsida</taxon>
        <taxon>Poales</taxon>
        <taxon>Poaceae</taxon>
        <taxon>BOP clade</taxon>
        <taxon>Oryzoideae</taxon>
        <taxon>Oryzeae</taxon>
        <taxon>Oryzinae</taxon>
        <taxon>Oryza</taxon>
    </lineage>
</organism>
<sequence>MSYLGLPLSLQKLSLSDLRPTIAKADKYLAGWQASMLSHAERIILVNAVLDSLPVYAMSATKFPKNAIEAIDKRTRSFLVDLEMTLAQGLAASSPGNKCAAQNNKGRWESETSKLKTMLSSQDGCTISSWATWLWHEVGHSSAENLDILGPLEYNEKTCSQLFH</sequence>
<dbReference type="PANTHER" id="PTHR33116:SF78">
    <property type="entry name" value="OS12G0587133 PROTEIN"/>
    <property type="match status" value="1"/>
</dbReference>
<dbReference type="EMBL" id="AP011471">
    <property type="protein sequence ID" value="BAX25075.1"/>
    <property type="molecule type" value="Genomic_DNA"/>
</dbReference>
<gene>
    <name evidence="1" type="primary">OA_BBa0065J20.33</name>
</gene>
<evidence type="ECO:0000313" key="1">
    <source>
        <dbReference type="EMBL" id="BAX25075.1"/>
    </source>
</evidence>
<dbReference type="AlphaFoldDB" id="A0A1V1H7S7"/>
<protein>
    <submittedName>
        <fullName evidence="1">Uncharacterized protein</fullName>
    </submittedName>
</protein>
<dbReference type="PANTHER" id="PTHR33116">
    <property type="entry name" value="REVERSE TRANSCRIPTASE ZINC-BINDING DOMAIN-CONTAINING PROTEIN-RELATED-RELATED"/>
    <property type="match status" value="1"/>
</dbReference>
<reference evidence="1" key="1">
    <citation type="submission" date="2009-05" db="EMBL/GenBank/DDBJ databases">
        <title>Oryza sativa Japonica Group genomic DNA, chromosome 6, BAC clone:KMK0024M20, cultivar:Khau Mac Kho.</title>
        <authorList>
            <person name="Matsumoto T."/>
            <person name="Wu J."/>
            <person name="Kanamori H."/>
        </authorList>
    </citation>
    <scope>NUCLEOTIDE SEQUENCE</scope>
    <source>
        <strain evidence="1">IRGC 105143</strain>
    </source>
</reference>